<dbReference type="PANTHER" id="PTHR42844:SF1">
    <property type="entry name" value="DIHYDRONEOPTERIN ALDOLASE 1-RELATED"/>
    <property type="match status" value="1"/>
</dbReference>
<name>A0A3G9IHH9_9ACTN</name>
<comment type="similarity">
    <text evidence="3 6">Belongs to the DHNA family.</text>
</comment>
<reference evidence="8 9" key="1">
    <citation type="submission" date="2018-11" db="EMBL/GenBank/DDBJ databases">
        <title>Complete genome sequence of Nocardioides baekrokdamisoli strain KCTC 39748.</title>
        <authorList>
            <person name="Kang S.W."/>
            <person name="Lee K.C."/>
            <person name="Kim K.K."/>
            <person name="Kim J.S."/>
            <person name="Kim D.S."/>
            <person name="Ko S.H."/>
            <person name="Yang S.H."/>
            <person name="Shin Y.K."/>
            <person name="Lee J.S."/>
        </authorList>
    </citation>
    <scope>NUCLEOTIDE SEQUENCE [LARGE SCALE GENOMIC DNA]</scope>
    <source>
        <strain evidence="8 9">KCTC 39748</strain>
    </source>
</reference>
<proteinExistence type="inferred from homology"/>
<dbReference type="EMBL" id="AP019307">
    <property type="protein sequence ID" value="BBH17786.1"/>
    <property type="molecule type" value="Genomic_DNA"/>
</dbReference>
<dbReference type="KEGG" id="nbe:Back2_20730"/>
<keyword evidence="9" id="KW-1185">Reference proteome</keyword>
<evidence type="ECO:0000259" key="7">
    <source>
        <dbReference type="SMART" id="SM00905"/>
    </source>
</evidence>
<evidence type="ECO:0000256" key="6">
    <source>
        <dbReference type="RuleBase" id="RU362079"/>
    </source>
</evidence>
<evidence type="ECO:0000256" key="5">
    <source>
        <dbReference type="ARBA" id="ARBA00023239"/>
    </source>
</evidence>
<dbReference type="InterPro" id="IPR043133">
    <property type="entry name" value="GTP-CH-I_C/QueF"/>
</dbReference>
<dbReference type="OrthoDB" id="3212934at2"/>
<evidence type="ECO:0000313" key="9">
    <source>
        <dbReference type="Proteomes" id="UP000271573"/>
    </source>
</evidence>
<comment type="catalytic activity">
    <reaction evidence="1 6">
        <text>7,8-dihydroneopterin = 6-hydroxymethyl-7,8-dihydropterin + glycolaldehyde</text>
        <dbReference type="Rhea" id="RHEA:10540"/>
        <dbReference type="ChEBI" id="CHEBI:17001"/>
        <dbReference type="ChEBI" id="CHEBI:17071"/>
        <dbReference type="ChEBI" id="CHEBI:44841"/>
        <dbReference type="EC" id="4.1.2.25"/>
    </reaction>
</comment>
<dbReference type="NCBIfam" id="TIGR00525">
    <property type="entry name" value="folB"/>
    <property type="match status" value="1"/>
</dbReference>
<dbReference type="Proteomes" id="UP000271573">
    <property type="component" value="Chromosome"/>
</dbReference>
<dbReference type="UniPathway" id="UPA00077">
    <property type="reaction ID" value="UER00154"/>
</dbReference>
<dbReference type="GO" id="GO:0005737">
    <property type="term" value="C:cytoplasm"/>
    <property type="evidence" value="ECO:0007669"/>
    <property type="project" value="TreeGrafter"/>
</dbReference>
<evidence type="ECO:0000256" key="3">
    <source>
        <dbReference type="ARBA" id="ARBA00005708"/>
    </source>
</evidence>
<dbReference type="CDD" id="cd00534">
    <property type="entry name" value="DHNA_DHNTPE"/>
    <property type="match status" value="1"/>
</dbReference>
<dbReference type="Pfam" id="PF02152">
    <property type="entry name" value="FolB"/>
    <property type="match status" value="1"/>
</dbReference>
<dbReference type="NCBIfam" id="TIGR00526">
    <property type="entry name" value="folB_dom"/>
    <property type="match status" value="1"/>
</dbReference>
<comment type="pathway">
    <text evidence="2 6">Cofactor biosynthesis; tetrahydrofolate biosynthesis; 2-amino-4-hydroxy-6-hydroxymethyl-7,8-dihydropteridine diphosphate from 7,8-dihydroneopterin triphosphate: step 3/4.</text>
</comment>
<dbReference type="SMART" id="SM00905">
    <property type="entry name" value="FolB"/>
    <property type="match status" value="1"/>
</dbReference>
<sequence length="120" mass="13159">MDELAIIGIDCFGHHGVFEAERRDGQPFVIDLKLSVDTRLAARTDDLRDTVDYGSLTQEVKAAVERDPVDLVETLAQRISDLCLSKDGVTTVTVTVHKPQAPVGVQVADVALTVTRHRYS</sequence>
<dbReference type="Gene3D" id="3.30.1130.10">
    <property type="match status" value="1"/>
</dbReference>
<keyword evidence="4 6" id="KW-0289">Folate biosynthesis</keyword>
<feature type="domain" description="Dihydroneopterin aldolase/epimerase" evidence="7">
    <location>
        <begin position="4"/>
        <end position="116"/>
    </location>
</feature>
<dbReference type="EC" id="4.1.2.25" evidence="6"/>
<dbReference type="GO" id="GO:0046656">
    <property type="term" value="P:folic acid biosynthetic process"/>
    <property type="evidence" value="ECO:0007669"/>
    <property type="project" value="UniProtKB-UniRule"/>
</dbReference>
<dbReference type="InterPro" id="IPR006156">
    <property type="entry name" value="Dihydroneopterin_aldolase"/>
</dbReference>
<dbReference type="SUPFAM" id="SSF55620">
    <property type="entry name" value="Tetrahydrobiopterin biosynthesis enzymes-like"/>
    <property type="match status" value="1"/>
</dbReference>
<dbReference type="InterPro" id="IPR006157">
    <property type="entry name" value="FolB_dom"/>
</dbReference>
<evidence type="ECO:0000256" key="1">
    <source>
        <dbReference type="ARBA" id="ARBA00001353"/>
    </source>
</evidence>
<protein>
    <recommendedName>
        <fullName evidence="6">7,8-dihydroneopterin aldolase</fullName>
        <ecNumber evidence="6">4.1.2.25</ecNumber>
    </recommendedName>
</protein>
<evidence type="ECO:0000313" key="8">
    <source>
        <dbReference type="EMBL" id="BBH17786.1"/>
    </source>
</evidence>
<keyword evidence="5 6" id="KW-0456">Lyase</keyword>
<dbReference type="FunFam" id="3.30.1130.10:FF:000003">
    <property type="entry name" value="7,8-dihydroneopterin aldolase"/>
    <property type="match status" value="1"/>
</dbReference>
<evidence type="ECO:0000256" key="4">
    <source>
        <dbReference type="ARBA" id="ARBA00022909"/>
    </source>
</evidence>
<dbReference type="AlphaFoldDB" id="A0A3G9IHH9"/>
<dbReference type="GO" id="GO:0004150">
    <property type="term" value="F:dihydroneopterin aldolase activity"/>
    <property type="evidence" value="ECO:0007669"/>
    <property type="project" value="UniProtKB-UniRule"/>
</dbReference>
<dbReference type="GO" id="GO:0046654">
    <property type="term" value="P:tetrahydrofolate biosynthetic process"/>
    <property type="evidence" value="ECO:0007669"/>
    <property type="project" value="UniProtKB-UniRule"/>
</dbReference>
<accession>A0A3G9IHH9</accession>
<dbReference type="PANTHER" id="PTHR42844">
    <property type="entry name" value="DIHYDRONEOPTERIN ALDOLASE 1-RELATED"/>
    <property type="match status" value="1"/>
</dbReference>
<gene>
    <name evidence="8" type="primary">folB</name>
    <name evidence="8" type="ORF">Back2_20730</name>
</gene>
<comment type="function">
    <text evidence="6">Catalyzes the conversion of 7,8-dihydroneopterin to 6-hydroxymethyl-7,8-dihydropterin.</text>
</comment>
<organism evidence="8 9">
    <name type="scientific">Nocardioides baekrokdamisoli</name>
    <dbReference type="NCBI Taxonomy" id="1804624"/>
    <lineage>
        <taxon>Bacteria</taxon>
        <taxon>Bacillati</taxon>
        <taxon>Actinomycetota</taxon>
        <taxon>Actinomycetes</taxon>
        <taxon>Propionibacteriales</taxon>
        <taxon>Nocardioidaceae</taxon>
        <taxon>Nocardioides</taxon>
    </lineage>
</organism>
<dbReference type="RefSeq" id="WP_125569186.1">
    <property type="nucleotide sequence ID" value="NZ_AP019307.1"/>
</dbReference>
<evidence type="ECO:0000256" key="2">
    <source>
        <dbReference type="ARBA" id="ARBA00005013"/>
    </source>
</evidence>